<keyword evidence="2" id="KW-1185">Reference proteome</keyword>
<reference evidence="1" key="1">
    <citation type="journal article" date="2021" name="New Phytol.">
        <title>Evolutionary innovations through gain and loss of genes in the ectomycorrhizal Boletales.</title>
        <authorList>
            <person name="Wu G."/>
            <person name="Miyauchi S."/>
            <person name="Morin E."/>
            <person name="Kuo A."/>
            <person name="Drula E."/>
            <person name="Varga T."/>
            <person name="Kohler A."/>
            <person name="Feng B."/>
            <person name="Cao Y."/>
            <person name="Lipzen A."/>
            <person name="Daum C."/>
            <person name="Hundley H."/>
            <person name="Pangilinan J."/>
            <person name="Johnson J."/>
            <person name="Barry K."/>
            <person name="LaButti K."/>
            <person name="Ng V."/>
            <person name="Ahrendt S."/>
            <person name="Min B."/>
            <person name="Choi I.G."/>
            <person name="Park H."/>
            <person name="Plett J.M."/>
            <person name="Magnuson J."/>
            <person name="Spatafora J.W."/>
            <person name="Nagy L.G."/>
            <person name="Henrissat B."/>
            <person name="Grigoriev I.V."/>
            <person name="Yang Z.L."/>
            <person name="Xu J."/>
            <person name="Martin F.M."/>
        </authorList>
    </citation>
    <scope>NUCLEOTIDE SEQUENCE</scope>
    <source>
        <strain evidence="1">KUC20120723A-06</strain>
    </source>
</reference>
<organism evidence="1 2">
    <name type="scientific">Leucogyrophana mollusca</name>
    <dbReference type="NCBI Taxonomy" id="85980"/>
    <lineage>
        <taxon>Eukaryota</taxon>
        <taxon>Fungi</taxon>
        <taxon>Dikarya</taxon>
        <taxon>Basidiomycota</taxon>
        <taxon>Agaricomycotina</taxon>
        <taxon>Agaricomycetes</taxon>
        <taxon>Agaricomycetidae</taxon>
        <taxon>Boletales</taxon>
        <taxon>Boletales incertae sedis</taxon>
        <taxon>Leucogyrophana</taxon>
    </lineage>
</organism>
<dbReference type="Proteomes" id="UP000790709">
    <property type="component" value="Unassembled WGS sequence"/>
</dbReference>
<protein>
    <submittedName>
        <fullName evidence="1">Uncharacterized protein</fullName>
    </submittedName>
</protein>
<gene>
    <name evidence="1" type="ORF">BV22DRAFT_1132167</name>
</gene>
<accession>A0ACB8B707</accession>
<name>A0ACB8B707_9AGAM</name>
<evidence type="ECO:0000313" key="2">
    <source>
        <dbReference type="Proteomes" id="UP000790709"/>
    </source>
</evidence>
<sequence>MSLHLDATSAVITLAGGVYKQTSAVIKVAILLGKFSKNEPPSVHAAISSKALVLEIKSSGITNQCAVRMGHSHVPDDYTFWQPISEPGTGAKAIAVLSPIHPLASN</sequence>
<comment type="caution">
    <text evidence="1">The sequence shown here is derived from an EMBL/GenBank/DDBJ whole genome shotgun (WGS) entry which is preliminary data.</text>
</comment>
<dbReference type="EMBL" id="MU266520">
    <property type="protein sequence ID" value="KAH7921576.1"/>
    <property type="molecule type" value="Genomic_DNA"/>
</dbReference>
<proteinExistence type="predicted"/>
<evidence type="ECO:0000313" key="1">
    <source>
        <dbReference type="EMBL" id="KAH7921576.1"/>
    </source>
</evidence>